<organism evidence="1 2">
    <name type="scientific">Tectimicrobiota bacterium</name>
    <dbReference type="NCBI Taxonomy" id="2528274"/>
    <lineage>
        <taxon>Bacteria</taxon>
        <taxon>Pseudomonadati</taxon>
        <taxon>Nitrospinota/Tectimicrobiota group</taxon>
        <taxon>Candidatus Tectimicrobiota</taxon>
    </lineage>
</organism>
<evidence type="ECO:0000313" key="2">
    <source>
        <dbReference type="Proteomes" id="UP000741360"/>
    </source>
</evidence>
<evidence type="ECO:0000313" key="1">
    <source>
        <dbReference type="EMBL" id="MBI3015846.1"/>
    </source>
</evidence>
<reference evidence="1" key="1">
    <citation type="submission" date="2020-07" db="EMBL/GenBank/DDBJ databases">
        <title>Huge and variable diversity of episymbiotic CPR bacteria and DPANN archaea in groundwater ecosystems.</title>
        <authorList>
            <person name="He C.Y."/>
            <person name="Keren R."/>
            <person name="Whittaker M."/>
            <person name="Farag I.F."/>
            <person name="Doudna J."/>
            <person name="Cate J.H.D."/>
            <person name="Banfield J.F."/>
        </authorList>
    </citation>
    <scope>NUCLEOTIDE SEQUENCE</scope>
    <source>
        <strain evidence="1">NC_groundwater_717_Ag_S-0.2um_59_8</strain>
    </source>
</reference>
<protein>
    <submittedName>
        <fullName evidence="1">Uncharacterized protein</fullName>
    </submittedName>
</protein>
<dbReference type="Proteomes" id="UP000741360">
    <property type="component" value="Unassembled WGS sequence"/>
</dbReference>
<proteinExistence type="predicted"/>
<dbReference type="Gene3D" id="3.30.70.120">
    <property type="match status" value="1"/>
</dbReference>
<dbReference type="EMBL" id="JACPSX010000240">
    <property type="protein sequence ID" value="MBI3015846.1"/>
    <property type="molecule type" value="Genomic_DNA"/>
</dbReference>
<sequence length="103" mass="11444">MLKDTEGAKYIRITCHSHLHDLIVQILDNFGESEYTTCSRVCGTDADGRHFGTAVWPGNEEVFSILVSGALARPLFDKLVEFKKSDPAYANMRIAVIPVERCG</sequence>
<comment type="caution">
    <text evidence="1">The sequence shown here is derived from an EMBL/GenBank/DDBJ whole genome shotgun (WGS) entry which is preliminary data.</text>
</comment>
<dbReference type="NCBIfam" id="NF045581">
    <property type="entry name" value="PG0541_fam"/>
    <property type="match status" value="1"/>
</dbReference>
<accession>A0A932GR56</accession>
<gene>
    <name evidence="1" type="ORF">HYY65_12510</name>
</gene>
<dbReference type="InterPro" id="IPR015867">
    <property type="entry name" value="N-reg_PII/ATP_PRibTrfase_C"/>
</dbReference>
<name>A0A932GR56_UNCTE</name>
<dbReference type="AlphaFoldDB" id="A0A932GR56"/>
<dbReference type="SUPFAM" id="SSF54913">
    <property type="entry name" value="GlnB-like"/>
    <property type="match status" value="1"/>
</dbReference>
<dbReference type="InterPro" id="IPR011322">
    <property type="entry name" value="N-reg_PII-like_a/b"/>
</dbReference>